<feature type="region of interest" description="Disordered" evidence="1">
    <location>
        <begin position="583"/>
        <end position="604"/>
    </location>
</feature>
<dbReference type="AlphaFoldDB" id="A0A8J6H2Z4"/>
<dbReference type="EMBL" id="JABDTM020030977">
    <property type="protein sequence ID" value="KAH0807244.1"/>
    <property type="molecule type" value="Genomic_DNA"/>
</dbReference>
<evidence type="ECO:0000256" key="1">
    <source>
        <dbReference type="SAM" id="MobiDB-lite"/>
    </source>
</evidence>
<name>A0A8J6H2Z4_TENMO</name>
<comment type="caution">
    <text evidence="2">The sequence shown here is derived from an EMBL/GenBank/DDBJ whole genome shotgun (WGS) entry which is preliminary data.</text>
</comment>
<gene>
    <name evidence="2" type="ORF">GEV33_015547</name>
</gene>
<keyword evidence="3" id="KW-1185">Reference proteome</keyword>
<sequence>MGGAFGFAPPHQNYGIDSNLRQVTTSLEEEMERELQRAVYDHYQRAVAYGGGISQAQIETDRRLLEEELRRNVTMRLQEALKQHYGNQGIRGAYSYSIIDGRLQPSANYHNQELTDLTRQMEANLMKHLERQVQTYYHTRVDTAVHTQRNTYRRVGDNYPGELQQRPIYQPHPHGEVPIRPQPHPHGQVPIHMQPHPQPIPIGHIPDSITTVATRVQTELNEHLNKILEDTQHRYFSERNFQNRGAYNYDAILAQLQEELRANITLQFDEQIKRAYGYTNYVASKYSVEDIENLRRQIETNLLTKLNRDFLKQRDKFFQMFRVYEAPRPIPANHVYYPVNTVHQQGEMTAVHRQMQEQLSRQLQAALMQQSYRQAHMYTGEASNFNPQAHYQATLDQMTAELNRNLTRQMEQISSQQYQSGAYGAQLAAMRNQLQHELMRQLQQGLQQSYSRYSSWSSSASSSSSGNYRQVRGYDPNLYRSYGTSGGVGALGEDCMMGDDPSAYQQKDSDEDLTQQTEDLTQQTEDLTQQTQDHDDLTQQVETHDDLTQQTQDDEDLTQQVQTHDDLTQQTQDDENLTQQVQTHDDLTQQTQDDEDLTQQTMRI</sequence>
<evidence type="ECO:0000313" key="2">
    <source>
        <dbReference type="EMBL" id="KAH0807244.1"/>
    </source>
</evidence>
<reference evidence="2" key="1">
    <citation type="journal article" date="2020" name="J Insects Food Feed">
        <title>The yellow mealworm (Tenebrio molitor) genome: a resource for the emerging insects as food and feed industry.</title>
        <authorList>
            <person name="Eriksson T."/>
            <person name="Andere A."/>
            <person name="Kelstrup H."/>
            <person name="Emery V."/>
            <person name="Picard C."/>
        </authorList>
    </citation>
    <scope>NUCLEOTIDE SEQUENCE</scope>
    <source>
        <strain evidence="2">Stoneville</strain>
        <tissue evidence="2">Whole head</tissue>
    </source>
</reference>
<proteinExistence type="predicted"/>
<organism evidence="2 3">
    <name type="scientific">Tenebrio molitor</name>
    <name type="common">Yellow mealworm beetle</name>
    <dbReference type="NCBI Taxonomy" id="7067"/>
    <lineage>
        <taxon>Eukaryota</taxon>
        <taxon>Metazoa</taxon>
        <taxon>Ecdysozoa</taxon>
        <taxon>Arthropoda</taxon>
        <taxon>Hexapoda</taxon>
        <taxon>Insecta</taxon>
        <taxon>Pterygota</taxon>
        <taxon>Neoptera</taxon>
        <taxon>Endopterygota</taxon>
        <taxon>Coleoptera</taxon>
        <taxon>Polyphaga</taxon>
        <taxon>Cucujiformia</taxon>
        <taxon>Tenebrionidae</taxon>
        <taxon>Tenebrio</taxon>
    </lineage>
</organism>
<protein>
    <submittedName>
        <fullName evidence="2">Uncharacterized protein</fullName>
    </submittedName>
</protein>
<reference evidence="2" key="2">
    <citation type="submission" date="2021-08" db="EMBL/GenBank/DDBJ databases">
        <authorList>
            <person name="Eriksson T."/>
        </authorList>
    </citation>
    <scope>NUCLEOTIDE SEQUENCE</scope>
    <source>
        <strain evidence="2">Stoneville</strain>
        <tissue evidence="2">Whole head</tissue>
    </source>
</reference>
<feature type="region of interest" description="Disordered" evidence="1">
    <location>
        <begin position="492"/>
        <end position="516"/>
    </location>
</feature>
<dbReference type="Proteomes" id="UP000719412">
    <property type="component" value="Unassembled WGS sequence"/>
</dbReference>
<evidence type="ECO:0000313" key="3">
    <source>
        <dbReference type="Proteomes" id="UP000719412"/>
    </source>
</evidence>
<accession>A0A8J6H2Z4</accession>